<feature type="compositionally biased region" description="Polar residues" evidence="1">
    <location>
        <begin position="1321"/>
        <end position="1333"/>
    </location>
</feature>
<evidence type="ECO:0000313" key="4">
    <source>
        <dbReference type="Proteomes" id="UP001154114"/>
    </source>
</evidence>
<feature type="region of interest" description="Disordered" evidence="1">
    <location>
        <begin position="488"/>
        <end position="528"/>
    </location>
</feature>
<feature type="region of interest" description="Disordered" evidence="1">
    <location>
        <begin position="974"/>
        <end position="998"/>
    </location>
</feature>
<evidence type="ECO:0000259" key="2">
    <source>
        <dbReference type="Pfam" id="PF25379"/>
    </source>
</evidence>
<evidence type="ECO:0000256" key="1">
    <source>
        <dbReference type="SAM" id="MobiDB-lite"/>
    </source>
</evidence>
<feature type="region of interest" description="Disordered" evidence="1">
    <location>
        <begin position="1377"/>
        <end position="1421"/>
    </location>
</feature>
<feature type="region of interest" description="Disordered" evidence="1">
    <location>
        <begin position="711"/>
        <end position="731"/>
    </location>
</feature>
<sequence length="1681" mass="178138">MQWNWSCLTVLYLDGHSWRVIQASQHLDVPKINRAPPQSPEQTSAKTSGTWRRAVGGQWRAASACHHHCVAAGAGLRLVRDRSRTSIQLCQPDHHALQVGTGDTGGRARGGQWRAASACHHHCVAAGAGLRLVRDRSRTSIQLCQPDHHALQVGTGDTGGERGAGSGAQPPPATTTAWRPAPACASCATAAGPAYSCASPTTTRYRWVLGTLGESEGRAVARSLRLPPPLRGGRRRPAPRARPQQDQHTAVPARPPRATGGYWGHWGRARGGQWRAASACHHHCVAAGAGLRLVRDRSRTSIQLCQPDHHALQVGTGDTGGERGAGSGAQPPPATTTAWRPAPACASCATAAGPAYSCASPTTTRYRWVLGTLGGERGAGSGAQPPPATTTAWRPAPACASCATAAGPAYSCASPTTTRYRWVLGTLGGERGAGSGAQPPPATTTAWRPAPACASCATAAGPAYSCASPTTTRYRWVLGTLGESEGRAVARSLRLPPPLRGGRRRPAPRARPQQDQHTAVPARPPRATGGYWGHWGRARGGQWRAASACHHHCVAAGAGLRLVRDRSRTSIQLCQPDHHALQVGTGDTGGERGAGSGAQPPPATTTAWRPAPACASCATAAGPAYSCASPTTTRYRWVLGTLGERGGGRWRAASACHHHCGVAAGAGLRLVRPQQDQHSCASPTTTRYGRWVLGTLGRGGRAVARSLRLPPPLRGGRRRLHAPRAHDRSRTSIQLCQPDHHALQIGYWGHWGERGTNGGAQPPPATTTAWRPAPACASCATAAGPAYSCASPTTTRYRGVLGTLGGERGAGSGAQPPPATTTAWRPAPACASCATAAGPAYSCASPPTTRYRWVLGTLGGGRRGAGGGAQPRRHHHCVATGTGLRLRDHSRTSIQLCQPTTTRYRWVLGTLGRARGGQWPPQPPPATTTCVAAGAQPAPRARPQRDQQPGFNASRPPRAGGYWGHWGGERGAERCTSLRLPPPQRGGRRRPHLVRDRSRTSIQLCQPTTTRYRLGTGDTGESEGGQWRAASACHHHCVAAGITCASCATATGPAPQLCQPPRATGGYWGHWGRGAKTVTLQPPPATTTAWRPAPTCTCVRRRRSRTSATAVQPDHHALQQVGTGDTGESEGAEQWHFTISACHHHCVAAGAGLRLVRDRSRTSIQLCRPDHHALQVGTGDTGGRARGGQWRAASACHHHCVAAGAGLRLVRDRSRTSIQLCQPDHHALQVGTGDTGGRARGGQWRAASACHHHCVATGAGLRLVRDRSRTNATAVMQPTTTRWVGTGDTGEARGGQWRAASACHHHCVATRRRPAPRARPQQDQHTAGASPTTTRYRWVLGTLGGEARGGAVARGLACHHHCVAAGAGLRLVRDHSRTSAHSVPADHHALQVGAGDTGGGEARGRDDGAQPPPATTTAPPAWRSVLAEGTEYSPLVRRSGGHGAAHTRGVPRVGRAQRRAFTAVIGGNDLSLSALIKAMRDSGESLGCTQKKSPYQYATMVCTKYKDRVRRLSGLGMQISPALEDPDRPCRIACQDERVSHRFYLVNGHEGWFPLGTSCGKKNASYCVSGKCLEFGPDNTPLSEMVFTLPLLARSNTSRSLPPRTARHRRSLRAQRITVKATLDQRHLDDIIARLNLTHNINEHITYFDAIPENIEVDFNNPIHIAPEDTLLRKPPRPTWD</sequence>
<feature type="region of interest" description="Disordered" evidence="1">
    <location>
        <begin position="150"/>
        <end position="177"/>
    </location>
</feature>
<protein>
    <recommendedName>
        <fullName evidence="2">Adt-1/2-like domain-containing protein</fullName>
    </recommendedName>
</protein>
<proteinExistence type="predicted"/>
<accession>A0A9N8Q1F6</accession>
<feature type="compositionally biased region" description="Gly residues" evidence="1">
    <location>
        <begin position="317"/>
        <end position="327"/>
    </location>
</feature>
<feature type="region of interest" description="Disordered" evidence="1">
    <location>
        <begin position="580"/>
        <end position="607"/>
    </location>
</feature>
<feature type="compositionally biased region" description="Gly residues" evidence="1">
    <location>
        <begin position="586"/>
        <end position="596"/>
    </location>
</feature>
<dbReference type="Proteomes" id="UP001154114">
    <property type="component" value="Chromosome 18"/>
</dbReference>
<feature type="region of interest" description="Disordered" evidence="1">
    <location>
        <begin position="1312"/>
        <end position="1333"/>
    </location>
</feature>
<feature type="compositionally biased region" description="Low complexity" evidence="1">
    <location>
        <begin position="927"/>
        <end position="950"/>
    </location>
</feature>
<name>A0A9N8Q1F6_CHRIL</name>
<organism evidence="3 4">
    <name type="scientific">Chrysodeixis includens</name>
    <name type="common">Soybean looper</name>
    <name type="synonym">Pseudoplusia includens</name>
    <dbReference type="NCBI Taxonomy" id="689277"/>
    <lineage>
        <taxon>Eukaryota</taxon>
        <taxon>Metazoa</taxon>
        <taxon>Ecdysozoa</taxon>
        <taxon>Arthropoda</taxon>
        <taxon>Hexapoda</taxon>
        <taxon>Insecta</taxon>
        <taxon>Pterygota</taxon>
        <taxon>Neoptera</taxon>
        <taxon>Endopterygota</taxon>
        <taxon>Lepidoptera</taxon>
        <taxon>Glossata</taxon>
        <taxon>Ditrysia</taxon>
        <taxon>Noctuoidea</taxon>
        <taxon>Noctuidae</taxon>
        <taxon>Plusiinae</taxon>
        <taxon>Chrysodeixis</taxon>
    </lineage>
</organism>
<keyword evidence="4" id="KW-1185">Reference proteome</keyword>
<feature type="region of interest" description="Disordered" evidence="1">
    <location>
        <begin position="311"/>
        <end position="338"/>
    </location>
</feature>
<feature type="region of interest" description="Disordered" evidence="1">
    <location>
        <begin position="219"/>
        <end position="259"/>
    </location>
</feature>
<dbReference type="EMBL" id="LR824021">
    <property type="protein sequence ID" value="CAD0203361.1"/>
    <property type="molecule type" value="Genomic_DNA"/>
</dbReference>
<feature type="compositionally biased region" description="Gly residues" evidence="1">
    <location>
        <begin position="156"/>
        <end position="166"/>
    </location>
</feature>
<gene>
    <name evidence="3" type="ORF">CINC_LOCUS5014</name>
</gene>
<feature type="region of interest" description="Disordered" evidence="1">
    <location>
        <begin position="915"/>
        <end position="959"/>
    </location>
</feature>
<dbReference type="Pfam" id="PF25379">
    <property type="entry name" value="Adt-1"/>
    <property type="match status" value="1"/>
</dbReference>
<dbReference type="InterPro" id="IPR057401">
    <property type="entry name" value="Adt-1/2-like_dom"/>
</dbReference>
<dbReference type="OrthoDB" id="10035764at2759"/>
<reference evidence="3" key="1">
    <citation type="submission" date="2021-12" db="EMBL/GenBank/DDBJ databases">
        <authorList>
            <person name="King R."/>
        </authorList>
    </citation>
    <scope>NUCLEOTIDE SEQUENCE</scope>
</reference>
<feature type="domain" description="Adt-1/2-like" evidence="2">
    <location>
        <begin position="1496"/>
        <end position="1575"/>
    </location>
</feature>
<evidence type="ECO:0000313" key="3">
    <source>
        <dbReference type="EMBL" id="CAD0203361.1"/>
    </source>
</evidence>